<reference evidence="1" key="1">
    <citation type="submission" date="2023-10" db="EMBL/GenBank/DDBJ databases">
        <title>Amphibacter perezi, gen. nov., sp. nov. a novel taxa of the family Comamonadaceae, class Betaproteobacteria isolated from the skin microbiota of Pelophylax perezi from different populations.</title>
        <authorList>
            <person name="Costa S."/>
            <person name="Proenca D.N."/>
            <person name="Lopes I."/>
            <person name="Morais P.V."/>
        </authorList>
    </citation>
    <scope>NUCLEOTIDE SEQUENCE</scope>
    <source>
        <strain evidence="1">SL12-8</strain>
    </source>
</reference>
<sequence>MESLGTSLGIIHLGTFVLGVIFIILLPGPNSLFVLSVASRRGVRRGWSAAAGVFWGDAVLITLTALGAATVLRTWPQVFFALKLLGAAYLFWVGLNQLRAALAAGVQARATPPATAGTAPEELPDDLRRAVMLDKPFQRALIISLLNPKAILFNLSFLLQFIQPGTATPGLAFLILGSIIECFSMIYLGTLIFAGAKLSQRFARLPWLKALLSALVGLLFIGFALQLALSRLD</sequence>
<dbReference type="EMBL" id="JAWDIE010000006">
    <property type="protein sequence ID" value="MEJ7137809.1"/>
    <property type="molecule type" value="Genomic_DNA"/>
</dbReference>
<keyword evidence="2" id="KW-1185">Reference proteome</keyword>
<gene>
    <name evidence="1" type="primary">leuE</name>
    <name evidence="1" type="ORF">RV045_05095</name>
</gene>
<evidence type="ECO:0000313" key="1">
    <source>
        <dbReference type="EMBL" id="MEJ7137809.1"/>
    </source>
</evidence>
<protein>
    <submittedName>
        <fullName evidence="1">Leucine efflux protein LeuE</fullName>
    </submittedName>
</protein>
<comment type="caution">
    <text evidence="1">The sequence shown here is derived from an EMBL/GenBank/DDBJ whole genome shotgun (WGS) entry which is preliminary data.</text>
</comment>
<organism evidence="1 2">
    <name type="scientific">Amphibiibacter pelophylacis</name>
    <dbReference type="NCBI Taxonomy" id="1799477"/>
    <lineage>
        <taxon>Bacteria</taxon>
        <taxon>Pseudomonadati</taxon>
        <taxon>Pseudomonadota</taxon>
        <taxon>Betaproteobacteria</taxon>
        <taxon>Burkholderiales</taxon>
        <taxon>Sphaerotilaceae</taxon>
        <taxon>Amphibiibacter</taxon>
    </lineage>
</organism>
<proteinExistence type="predicted"/>
<evidence type="ECO:0000313" key="2">
    <source>
        <dbReference type="Proteomes" id="UP001364695"/>
    </source>
</evidence>
<accession>A0ACC6P1W2</accession>
<dbReference type="Proteomes" id="UP001364695">
    <property type="component" value="Unassembled WGS sequence"/>
</dbReference>
<name>A0ACC6P1W2_9BURK</name>